<evidence type="ECO:0000313" key="2">
    <source>
        <dbReference type="EMBL" id="RMB58806.1"/>
    </source>
</evidence>
<evidence type="ECO:0000313" key="3">
    <source>
        <dbReference type="Proteomes" id="UP000275256"/>
    </source>
</evidence>
<sequence length="86" mass="9655">MARLLIVRVFSDLNLNGKSPMRAQPRIGDWGPQKVPSTRWKKWQRVLVPLLAVLLAVGVFFLGRMFYLALTEPQAAPAFHVGTHSS</sequence>
<dbReference type="EMBL" id="REFW01000003">
    <property type="protein sequence ID" value="RMB58806.1"/>
    <property type="molecule type" value="Genomic_DNA"/>
</dbReference>
<accession>A0A3M0GNE1</accession>
<evidence type="ECO:0000256" key="1">
    <source>
        <dbReference type="SAM" id="Phobius"/>
    </source>
</evidence>
<comment type="caution">
    <text evidence="2">The sequence shown here is derived from an EMBL/GenBank/DDBJ whole genome shotgun (WGS) entry which is preliminary data.</text>
</comment>
<protein>
    <submittedName>
        <fullName evidence="2">Uncharacterized protein</fullName>
    </submittedName>
</protein>
<reference evidence="2 3" key="1">
    <citation type="submission" date="2018-10" db="EMBL/GenBank/DDBJ databases">
        <title>Tessaracoccus antarcticuss sp. nov., isolated from sediment.</title>
        <authorList>
            <person name="Zhou L.Y."/>
            <person name="Du Z.J."/>
        </authorList>
    </citation>
    <scope>NUCLEOTIDE SEQUENCE [LARGE SCALE GENOMIC DNA]</scope>
    <source>
        <strain evidence="2 3">JDX10</strain>
    </source>
</reference>
<organism evidence="2 3">
    <name type="scientific">Tessaracoccus antarcticus</name>
    <dbReference type="NCBI Taxonomy" id="2479848"/>
    <lineage>
        <taxon>Bacteria</taxon>
        <taxon>Bacillati</taxon>
        <taxon>Actinomycetota</taxon>
        <taxon>Actinomycetes</taxon>
        <taxon>Propionibacteriales</taxon>
        <taxon>Propionibacteriaceae</taxon>
        <taxon>Tessaracoccus</taxon>
    </lineage>
</organism>
<keyword evidence="3" id="KW-1185">Reference proteome</keyword>
<proteinExistence type="predicted"/>
<gene>
    <name evidence="2" type="ORF">EAX62_11805</name>
</gene>
<dbReference type="Proteomes" id="UP000275256">
    <property type="component" value="Unassembled WGS sequence"/>
</dbReference>
<keyword evidence="1" id="KW-0472">Membrane</keyword>
<keyword evidence="1" id="KW-1133">Transmembrane helix</keyword>
<feature type="transmembrane region" description="Helical" evidence="1">
    <location>
        <begin position="46"/>
        <end position="67"/>
    </location>
</feature>
<dbReference type="AlphaFoldDB" id="A0A3M0GNE1"/>
<keyword evidence="1" id="KW-0812">Transmembrane</keyword>
<name>A0A3M0GNE1_9ACTN</name>